<evidence type="ECO:0008006" key="3">
    <source>
        <dbReference type="Google" id="ProtNLM"/>
    </source>
</evidence>
<accession>A0ABT3I3Q6</accession>
<evidence type="ECO:0000313" key="1">
    <source>
        <dbReference type="EMBL" id="MCW3170658.1"/>
    </source>
</evidence>
<protein>
    <recommendedName>
        <fullName evidence="3">DUF4240 domain-containing protein</fullName>
    </recommendedName>
</protein>
<organism evidence="1 2">
    <name type="scientific">Chryseobacterium kimseyorum</name>
    <dbReference type="NCBI Taxonomy" id="2984028"/>
    <lineage>
        <taxon>Bacteria</taxon>
        <taxon>Pseudomonadati</taxon>
        <taxon>Bacteroidota</taxon>
        <taxon>Flavobacteriia</taxon>
        <taxon>Flavobacteriales</taxon>
        <taxon>Weeksellaceae</taxon>
        <taxon>Chryseobacterium group</taxon>
        <taxon>Chryseobacterium</taxon>
    </lineage>
</organism>
<comment type="caution">
    <text evidence="1">The sequence shown here is derived from an EMBL/GenBank/DDBJ whole genome shotgun (WGS) entry which is preliminary data.</text>
</comment>
<proteinExistence type="predicted"/>
<dbReference type="RefSeq" id="WP_264751792.1">
    <property type="nucleotide sequence ID" value="NZ_JAPDHW010000024.1"/>
</dbReference>
<gene>
    <name evidence="1" type="ORF">OMO38_19180</name>
</gene>
<reference evidence="1" key="1">
    <citation type="submission" date="2022-10" db="EMBL/GenBank/DDBJ databases">
        <title>Chryseobacterium babae sp. nov. isolated from the gut of the beetle Oryctes rhinoceros, and Chryseobacterium kimseyorum sp. nov., isolated from a stick insect rearing cage.</title>
        <authorList>
            <person name="Shelomi M."/>
            <person name="Han C.-J."/>
            <person name="Chen W.-M."/>
            <person name="Chen H.-K."/>
            <person name="Liaw S.-J."/>
            <person name="Muhle E."/>
            <person name="Clermont D."/>
        </authorList>
    </citation>
    <scope>NUCLEOTIDE SEQUENCE</scope>
    <source>
        <strain evidence="1">09-1422</strain>
    </source>
</reference>
<keyword evidence="2" id="KW-1185">Reference proteome</keyword>
<dbReference type="EMBL" id="JAPDHW010000024">
    <property type="protein sequence ID" value="MCW3170658.1"/>
    <property type="molecule type" value="Genomic_DNA"/>
</dbReference>
<name>A0ABT3I3Q6_9FLAO</name>
<sequence>MEFFVEIKTADQAFQIIKDWIAEDIDDNGYLSKYDKEAIYNSAIWAIQEVAEHKNIEYQGYFRTKYEKNSEFQRILGKTNFEEQTYKRELYVLMAAQDDQEIFDLFKYIFDITQPWYLDDILLSEMITKINSKGYLFHRT</sequence>
<dbReference type="Proteomes" id="UP001163731">
    <property type="component" value="Unassembled WGS sequence"/>
</dbReference>
<evidence type="ECO:0000313" key="2">
    <source>
        <dbReference type="Proteomes" id="UP001163731"/>
    </source>
</evidence>